<evidence type="ECO:0000259" key="1">
    <source>
        <dbReference type="Pfam" id="PF00550"/>
    </source>
</evidence>
<evidence type="ECO:0000313" key="2">
    <source>
        <dbReference type="EMBL" id="MFC4210394.1"/>
    </source>
</evidence>
<keyword evidence="3" id="KW-1185">Reference proteome</keyword>
<name>A0ABV8P538_9SPHI</name>
<organism evidence="2 3">
    <name type="scientific">Pedobacter lithocola</name>
    <dbReference type="NCBI Taxonomy" id="1908239"/>
    <lineage>
        <taxon>Bacteria</taxon>
        <taxon>Pseudomonadati</taxon>
        <taxon>Bacteroidota</taxon>
        <taxon>Sphingobacteriia</taxon>
        <taxon>Sphingobacteriales</taxon>
        <taxon>Sphingobacteriaceae</taxon>
        <taxon>Pedobacter</taxon>
    </lineage>
</organism>
<proteinExistence type="predicted"/>
<dbReference type="InterPro" id="IPR036736">
    <property type="entry name" value="ACP-like_sf"/>
</dbReference>
<reference evidence="3" key="1">
    <citation type="journal article" date="2019" name="Int. J. Syst. Evol. Microbiol.">
        <title>The Global Catalogue of Microorganisms (GCM) 10K type strain sequencing project: providing services to taxonomists for standard genome sequencing and annotation.</title>
        <authorList>
            <consortium name="The Broad Institute Genomics Platform"/>
            <consortium name="The Broad Institute Genome Sequencing Center for Infectious Disease"/>
            <person name="Wu L."/>
            <person name="Ma J."/>
        </authorList>
    </citation>
    <scope>NUCLEOTIDE SEQUENCE [LARGE SCALE GENOMIC DNA]</scope>
    <source>
        <strain evidence="3">CCM 8691</strain>
    </source>
</reference>
<accession>A0ABV8P538</accession>
<dbReference type="EMBL" id="JBHSBW010000007">
    <property type="protein sequence ID" value="MFC4210394.1"/>
    <property type="molecule type" value="Genomic_DNA"/>
</dbReference>
<dbReference type="RefSeq" id="WP_378982137.1">
    <property type="nucleotide sequence ID" value="NZ_JBHSBW010000007.1"/>
</dbReference>
<dbReference type="Pfam" id="PF00550">
    <property type="entry name" value="PP-binding"/>
    <property type="match status" value="1"/>
</dbReference>
<comment type="caution">
    <text evidence="2">The sequence shown here is derived from an EMBL/GenBank/DDBJ whole genome shotgun (WGS) entry which is preliminary data.</text>
</comment>
<dbReference type="Gene3D" id="1.10.1200.10">
    <property type="entry name" value="ACP-like"/>
    <property type="match status" value="1"/>
</dbReference>
<evidence type="ECO:0000313" key="3">
    <source>
        <dbReference type="Proteomes" id="UP001595789"/>
    </source>
</evidence>
<sequence length="76" mass="8710">MNINQSEVLQTVAIALECEPESLNLTSALGQHYNWDSFGHLSIMVALEQKYNIEITEENIVRLQSLNDIMNFLKDK</sequence>
<dbReference type="InterPro" id="IPR009081">
    <property type="entry name" value="PP-bd_ACP"/>
</dbReference>
<feature type="domain" description="Carrier" evidence="1">
    <location>
        <begin position="7"/>
        <end position="73"/>
    </location>
</feature>
<dbReference type="SUPFAM" id="SSF47336">
    <property type="entry name" value="ACP-like"/>
    <property type="match status" value="1"/>
</dbReference>
<gene>
    <name evidence="2" type="ORF">ACFOWA_04325</name>
</gene>
<dbReference type="Proteomes" id="UP001595789">
    <property type="component" value="Unassembled WGS sequence"/>
</dbReference>
<protein>
    <submittedName>
        <fullName evidence="2">Acyl carrier protein</fullName>
    </submittedName>
</protein>